<protein>
    <recommendedName>
        <fullName evidence="3">Ig-like domain-containing protein</fullName>
    </recommendedName>
</protein>
<dbReference type="AlphaFoldDB" id="A0A8T2MYS3"/>
<dbReference type="OrthoDB" id="6103117at2759"/>
<keyword evidence="2" id="KW-0812">Transmembrane</keyword>
<dbReference type="Gene3D" id="2.60.40.10">
    <property type="entry name" value="Immunoglobulins"/>
    <property type="match status" value="2"/>
</dbReference>
<evidence type="ECO:0000256" key="2">
    <source>
        <dbReference type="SAM" id="Phobius"/>
    </source>
</evidence>
<dbReference type="EMBL" id="JAFBMS010000220">
    <property type="protein sequence ID" value="KAG9333064.1"/>
    <property type="molecule type" value="Genomic_DNA"/>
</dbReference>
<feature type="region of interest" description="Disordered" evidence="1">
    <location>
        <begin position="1"/>
        <end position="20"/>
    </location>
</feature>
<dbReference type="SMART" id="SM00406">
    <property type="entry name" value="IGv"/>
    <property type="match status" value="2"/>
</dbReference>
<keyword evidence="2" id="KW-1133">Transmembrane helix</keyword>
<organism evidence="4 5">
    <name type="scientific">Albula glossodonta</name>
    <name type="common">roundjaw bonefish</name>
    <dbReference type="NCBI Taxonomy" id="121402"/>
    <lineage>
        <taxon>Eukaryota</taxon>
        <taxon>Metazoa</taxon>
        <taxon>Chordata</taxon>
        <taxon>Craniata</taxon>
        <taxon>Vertebrata</taxon>
        <taxon>Euteleostomi</taxon>
        <taxon>Actinopterygii</taxon>
        <taxon>Neopterygii</taxon>
        <taxon>Teleostei</taxon>
        <taxon>Albuliformes</taxon>
        <taxon>Albulidae</taxon>
        <taxon>Albula</taxon>
    </lineage>
</organism>
<proteinExistence type="predicted"/>
<keyword evidence="5" id="KW-1185">Reference proteome</keyword>
<accession>A0A8T2MYS3</accession>
<evidence type="ECO:0000259" key="3">
    <source>
        <dbReference type="PROSITE" id="PS50835"/>
    </source>
</evidence>
<dbReference type="SMART" id="SM00409">
    <property type="entry name" value="IG"/>
    <property type="match status" value="2"/>
</dbReference>
<dbReference type="PANTHER" id="PTHR23267">
    <property type="entry name" value="IMMUNOGLOBULIN LIGHT CHAIN"/>
    <property type="match status" value="1"/>
</dbReference>
<feature type="region of interest" description="Disordered" evidence="1">
    <location>
        <begin position="188"/>
        <end position="212"/>
    </location>
</feature>
<dbReference type="Pfam" id="PF07686">
    <property type="entry name" value="V-set"/>
    <property type="match status" value="2"/>
</dbReference>
<evidence type="ECO:0000256" key="1">
    <source>
        <dbReference type="SAM" id="MobiDB-lite"/>
    </source>
</evidence>
<feature type="compositionally biased region" description="Polar residues" evidence="1">
    <location>
        <begin position="188"/>
        <end position="198"/>
    </location>
</feature>
<dbReference type="FunFam" id="2.60.40.10:FF:001495">
    <property type="entry name" value="Si:dkey-234i14.13"/>
    <property type="match status" value="1"/>
</dbReference>
<dbReference type="Proteomes" id="UP000824540">
    <property type="component" value="Unassembled WGS sequence"/>
</dbReference>
<feature type="compositionally biased region" description="Basic residues" evidence="1">
    <location>
        <begin position="1"/>
        <end position="12"/>
    </location>
</feature>
<feature type="transmembrane region" description="Helical" evidence="2">
    <location>
        <begin position="47"/>
        <end position="71"/>
    </location>
</feature>
<dbReference type="InterPro" id="IPR036179">
    <property type="entry name" value="Ig-like_dom_sf"/>
</dbReference>
<dbReference type="InterPro" id="IPR050150">
    <property type="entry name" value="IgV_Light_Chain"/>
</dbReference>
<reference evidence="4" key="1">
    <citation type="thesis" date="2021" institute="BYU ScholarsArchive" country="Provo, UT, USA">
        <title>Applications of and Algorithms for Genome Assembly and Genomic Analyses with an Emphasis on Marine Teleosts.</title>
        <authorList>
            <person name="Pickett B.D."/>
        </authorList>
    </citation>
    <scope>NUCLEOTIDE SEQUENCE</scope>
    <source>
        <strain evidence="4">HI-2016</strain>
    </source>
</reference>
<name>A0A8T2MYS3_9TELE</name>
<dbReference type="InterPro" id="IPR003599">
    <property type="entry name" value="Ig_sub"/>
</dbReference>
<evidence type="ECO:0000313" key="4">
    <source>
        <dbReference type="EMBL" id="KAG9333064.1"/>
    </source>
</evidence>
<dbReference type="InterPro" id="IPR013106">
    <property type="entry name" value="Ig_V-set"/>
</dbReference>
<gene>
    <name evidence="4" type="ORF">JZ751_013561</name>
</gene>
<dbReference type="InterPro" id="IPR013783">
    <property type="entry name" value="Ig-like_fold"/>
</dbReference>
<sequence length="440" mass="48001">MSHRRANGRRGSHTMGQWEEEKAASERQWVGYKSAVPRKTICIEKTLCIGSTCFSALGVFIVLGYHLLAWYQQKPGEAPKLLIKFVNQRISGIPDRFSGSGSGTDFTLTISGVQAEDAGDYYCQMIESRTKTSLSQTAQRLHCCSWGRLQVLRGEALTRDTEGFCSSTLSFSVRPLLLQLQVTLQAEGGNQETDSSTVGGAEELAPPSTSPGATIQRHFHTCSIPLREQQNPLSLQRKNGNGCSSQPCLVLQCDGKHSEYGLCPISPSLPPQHCWATKCTGQVTVTQTPAGKSALIGDTVILSCKTNPAVSTSSGNHLLAWYQQKPGEAPKLLIYHANRRNSGIPDRFSGSGSGTDFTLTISGVHAEDAGDYYLIERRTKTSLSQTAQRLHCCSWDLLQVLRGEALTRDTEGNNSVTLCISSCCSSFLNTEPQEFIQLQK</sequence>
<feature type="domain" description="Ig-like" evidence="3">
    <location>
        <begin position="68"/>
        <end position="135"/>
    </location>
</feature>
<dbReference type="PROSITE" id="PS50835">
    <property type="entry name" value="IG_LIKE"/>
    <property type="match status" value="2"/>
</dbReference>
<dbReference type="SUPFAM" id="SSF48726">
    <property type="entry name" value="Immunoglobulin"/>
    <property type="match status" value="2"/>
</dbReference>
<keyword evidence="2" id="KW-0472">Membrane</keyword>
<dbReference type="InterPro" id="IPR007110">
    <property type="entry name" value="Ig-like_dom"/>
</dbReference>
<feature type="domain" description="Ig-like" evidence="3">
    <location>
        <begin position="267"/>
        <end position="384"/>
    </location>
</feature>
<evidence type="ECO:0000313" key="5">
    <source>
        <dbReference type="Proteomes" id="UP000824540"/>
    </source>
</evidence>
<comment type="caution">
    <text evidence="4">The sequence shown here is derived from an EMBL/GenBank/DDBJ whole genome shotgun (WGS) entry which is preliminary data.</text>
</comment>